<reference evidence="3" key="1">
    <citation type="submission" date="2016-01" db="EMBL/GenBank/DDBJ databases">
        <authorList>
            <person name="Storey N.H."/>
            <person name="Neuman B.W."/>
        </authorList>
    </citation>
    <scope>NUCLEOTIDE SEQUENCE [LARGE SCALE GENOMIC DNA]</scope>
    <source>
        <strain evidence="3">NCPPB 2472</strain>
    </source>
</reference>
<dbReference type="STRING" id="46677.AWM79_02735"/>
<organism evidence="2 3">
    <name type="scientific">Pseudomonas agarici</name>
    <dbReference type="NCBI Taxonomy" id="46677"/>
    <lineage>
        <taxon>Bacteria</taxon>
        <taxon>Pseudomonadati</taxon>
        <taxon>Pseudomonadota</taxon>
        <taxon>Gammaproteobacteria</taxon>
        <taxon>Pseudomonadales</taxon>
        <taxon>Pseudomonadaceae</taxon>
        <taxon>Pseudomonas</taxon>
    </lineage>
</organism>
<sequence length="141" mass="15674">MKKPLLAIGLATGLISLSAFAEHATTPTTQAIFVGQPLQLVDDQGQCTLVRPDQSRMKLDMEWPCSFSLNNQQKLRIETFDNIPIFSVWRSEHMPAPSHHCLSKMQAVRQIKGILEAGVVSTFASCGPGTDQKMYITPFVW</sequence>
<keyword evidence="3" id="KW-1185">Reference proteome</keyword>
<feature type="signal peptide" evidence="1">
    <location>
        <begin position="1"/>
        <end position="21"/>
    </location>
</feature>
<proteinExistence type="predicted"/>
<protein>
    <submittedName>
        <fullName evidence="2">Uncharacterized protein</fullName>
    </submittedName>
</protein>
<evidence type="ECO:0000313" key="3">
    <source>
        <dbReference type="Proteomes" id="UP000063229"/>
    </source>
</evidence>
<dbReference type="RefSeq" id="WP_060782103.1">
    <property type="nucleotide sequence ID" value="NZ_CP014135.1"/>
</dbReference>
<dbReference type="EMBL" id="CP014135">
    <property type="protein sequence ID" value="AMB84274.1"/>
    <property type="molecule type" value="Genomic_DNA"/>
</dbReference>
<evidence type="ECO:0000313" key="2">
    <source>
        <dbReference type="EMBL" id="AMB84274.1"/>
    </source>
</evidence>
<dbReference type="AlphaFoldDB" id="A0A0X1SWJ1"/>
<feature type="chain" id="PRO_5007035746" evidence="1">
    <location>
        <begin position="22"/>
        <end position="141"/>
    </location>
</feature>
<gene>
    <name evidence="2" type="ORF">AWM79_02735</name>
</gene>
<name>A0A0X1SWJ1_PSEAA</name>
<keyword evidence="1" id="KW-0732">Signal</keyword>
<evidence type="ECO:0000256" key="1">
    <source>
        <dbReference type="SAM" id="SignalP"/>
    </source>
</evidence>
<accession>A0A0X1SWJ1</accession>
<dbReference type="Proteomes" id="UP000063229">
    <property type="component" value="Chromosome"/>
</dbReference>
<dbReference type="KEGG" id="pagb:AWM79_02735"/>